<evidence type="ECO:0000256" key="1">
    <source>
        <dbReference type="SAM" id="SignalP"/>
    </source>
</evidence>
<dbReference type="Proteomes" id="UP000007089">
    <property type="component" value="Chromosome"/>
</dbReference>
<keyword evidence="1" id="KW-0732">Signal</keyword>
<reference evidence="2" key="1">
    <citation type="submission" date="2009-01" db="EMBL/GenBank/DDBJ databases">
        <title>Complete sequence of Anaeromyxobacter dehalogenans 2CP-1.</title>
        <authorList>
            <consortium name="US DOE Joint Genome Institute"/>
            <person name="Lucas S."/>
            <person name="Copeland A."/>
            <person name="Lapidus A."/>
            <person name="Glavina del Rio T."/>
            <person name="Dalin E."/>
            <person name="Tice H."/>
            <person name="Bruce D."/>
            <person name="Goodwin L."/>
            <person name="Pitluck S."/>
            <person name="Saunders E."/>
            <person name="Brettin T."/>
            <person name="Detter J.C."/>
            <person name="Han C."/>
            <person name="Larimer F."/>
            <person name="Land M."/>
            <person name="Hauser L."/>
            <person name="Kyrpides N."/>
            <person name="Ovchinnikova G."/>
            <person name="Beliaev A.S."/>
            <person name="Richardson P."/>
        </authorList>
    </citation>
    <scope>NUCLEOTIDE SEQUENCE</scope>
    <source>
        <strain evidence="2">2CP-1</strain>
    </source>
</reference>
<feature type="signal peptide" evidence="1">
    <location>
        <begin position="1"/>
        <end position="21"/>
    </location>
</feature>
<evidence type="ECO:0000313" key="3">
    <source>
        <dbReference type="Proteomes" id="UP000007089"/>
    </source>
</evidence>
<dbReference type="HOGENOM" id="CLU_1192794_0_0_7"/>
<organism evidence="2 3">
    <name type="scientific">Anaeromyxobacter dehalogenans (strain ATCC BAA-258 / DSM 21875 / 2CP-1)</name>
    <dbReference type="NCBI Taxonomy" id="455488"/>
    <lineage>
        <taxon>Bacteria</taxon>
        <taxon>Pseudomonadati</taxon>
        <taxon>Myxococcota</taxon>
        <taxon>Myxococcia</taxon>
        <taxon>Myxococcales</taxon>
        <taxon>Cystobacterineae</taxon>
        <taxon>Anaeromyxobacteraceae</taxon>
        <taxon>Anaeromyxobacter</taxon>
    </lineage>
</organism>
<dbReference type="PROSITE" id="PS51257">
    <property type="entry name" value="PROKAR_LIPOPROTEIN"/>
    <property type="match status" value="1"/>
</dbReference>
<dbReference type="KEGG" id="acp:A2cp1_1469"/>
<proteinExistence type="predicted"/>
<dbReference type="AlphaFoldDB" id="B8JHB1"/>
<sequence>MRRALSLALALLALAACAPRATIPDAERERISRSLDGAQRYLRVAAYAGPLWGDTGKVFLSDAPPAEVDLVETPGGEPIAPPAAERVLPPGTPVRVDEIEVPTGWMISQRVVTTPRYHPWAYVKVAGDSRPHVIVLSQTAASLEDVRGELERLLTADDPSAVFAALPPEHRQAVMRKEALEGMSARALEMAWGVPERKRIDRPAGTEEWSWAEGKRRAFLRDDRVERLVRQR</sequence>
<feature type="chain" id="PRO_5002875489" description="Lipoprotein" evidence="1">
    <location>
        <begin position="22"/>
        <end position="232"/>
    </location>
</feature>
<protein>
    <recommendedName>
        <fullName evidence="4">Lipoprotein</fullName>
    </recommendedName>
</protein>
<dbReference type="RefSeq" id="WP_012632755.1">
    <property type="nucleotide sequence ID" value="NC_011891.1"/>
</dbReference>
<evidence type="ECO:0008006" key="4">
    <source>
        <dbReference type="Google" id="ProtNLM"/>
    </source>
</evidence>
<gene>
    <name evidence="2" type="ordered locus">A2cp1_1469</name>
</gene>
<evidence type="ECO:0000313" key="2">
    <source>
        <dbReference type="EMBL" id="ACL64813.1"/>
    </source>
</evidence>
<keyword evidence="3" id="KW-1185">Reference proteome</keyword>
<dbReference type="EMBL" id="CP001359">
    <property type="protein sequence ID" value="ACL64813.1"/>
    <property type="molecule type" value="Genomic_DNA"/>
</dbReference>
<name>B8JHB1_ANAD2</name>
<accession>B8JHB1</accession>